<proteinExistence type="inferred from homology"/>
<evidence type="ECO:0000313" key="5">
    <source>
        <dbReference type="Proteomes" id="UP000824469"/>
    </source>
</evidence>
<evidence type="ECO:0000313" key="4">
    <source>
        <dbReference type="EMBL" id="KAH9305799.1"/>
    </source>
</evidence>
<reference evidence="4 5" key="1">
    <citation type="journal article" date="2021" name="Nat. Plants">
        <title>The Taxus genome provides insights into paclitaxel biosynthesis.</title>
        <authorList>
            <person name="Xiong X."/>
            <person name="Gou J."/>
            <person name="Liao Q."/>
            <person name="Li Y."/>
            <person name="Zhou Q."/>
            <person name="Bi G."/>
            <person name="Li C."/>
            <person name="Du R."/>
            <person name="Wang X."/>
            <person name="Sun T."/>
            <person name="Guo L."/>
            <person name="Liang H."/>
            <person name="Lu P."/>
            <person name="Wu Y."/>
            <person name="Zhang Z."/>
            <person name="Ro D.K."/>
            <person name="Shang Y."/>
            <person name="Huang S."/>
            <person name="Yan J."/>
        </authorList>
    </citation>
    <scope>NUCLEOTIDE SEQUENCE [LARGE SCALE GENOMIC DNA]</scope>
    <source>
        <strain evidence="4">Ta-2019</strain>
    </source>
</reference>
<feature type="domain" description="RRP12 HEAT" evidence="3">
    <location>
        <begin position="6"/>
        <end position="231"/>
    </location>
</feature>
<dbReference type="Proteomes" id="UP000824469">
    <property type="component" value="Unassembled WGS sequence"/>
</dbReference>
<dbReference type="Pfam" id="PF08161">
    <property type="entry name" value="RRP12_HEAT"/>
    <property type="match status" value="1"/>
</dbReference>
<dbReference type="AlphaFoldDB" id="A0AA38FKJ5"/>
<feature type="compositionally biased region" description="Basic and acidic residues" evidence="2">
    <location>
        <begin position="792"/>
        <end position="807"/>
    </location>
</feature>
<sequence length="873" mass="98222">ESSYFLMGGVLRSLSDMQNFSDENLTCRKQLHKCVGSAVAAMGPDKFLHVLPLNLDCEDLSQANVWLIPILKQHTVGASLKFFAEHILGLARILHEKSVLLETEGRLVASRNRQACVHSLWALLPSFCNYPEDTAQNFQFLAKTLGDALIKDPELRGIICSSLQILIQQNKGPHEESIDGSNSIEDVRNLEMCVAEQRAKFQYTSKVSTENMKALTSYSRNFLSILFNIFISSPLDKRGCLQATIADIASVSDKSVIKDFFITVMQKLLKVTREAARSVQARTSSSMLIDSPNDVENPALTRAQLLDLAVSLLQGLDAESVSMLFVATKPALQDEEGMVQKKAYKVLASILKEHTDFLTSNFDEIFNLLVMAMPSCHFSAKRHRLDCLYYLIIHISTTGEEKKNEGIARFLTEILLAVKESNKKTRTRAYELLVKIGHSLEDIENGGSKEKLHQFFNMVFGCLAGNTPHMMSAAVTGLARLIYEFSDLCLKVSNLLPSAFMLLQSNNKEVLKATLGLMKVIIARLTGEDLQKHIKMIVNGLLLRSDDTKTTFKAKVRLLLEMLIRKCGLQAVKTVMPEQHMKLLTNIRKVKERKEKKKNSSSQHGEDETKSLHSRASTTRRSKWSHTNIFSEFGEDDNDDSGEDMDCKTTEFGVKSSVLKSKVSTLRSRNIRKSNKRLPEDCMDSVGNEPLDLLDKQKTRAMLKVGKQMDQRFDSDDELVLAPDGRLVISEEELGRSRKRRAKDDKVGEDTDGQSQPSRQSKSRATFASMSKSREKRRKTSISGWAYTGNEYKSKKASGDIKKEGKLEPYAYWPLDRKMLNRREEKRAIAKKGLSSVATLTKQLQGKSVNHALSETQKRKQKSDKGKSNRKSR</sequence>
<dbReference type="PANTHER" id="PTHR48445:SF1">
    <property type="entry name" value="OS02G0782100 PROTEIN"/>
    <property type="match status" value="1"/>
</dbReference>
<dbReference type="SUPFAM" id="SSF48371">
    <property type="entry name" value="ARM repeat"/>
    <property type="match status" value="1"/>
</dbReference>
<feature type="compositionally biased region" description="Polar residues" evidence="2">
    <location>
        <begin position="842"/>
        <end position="855"/>
    </location>
</feature>
<dbReference type="InterPro" id="IPR016024">
    <property type="entry name" value="ARM-type_fold"/>
</dbReference>
<dbReference type="EMBL" id="JAHRHJ020000008">
    <property type="protein sequence ID" value="KAH9305799.1"/>
    <property type="molecule type" value="Genomic_DNA"/>
</dbReference>
<comment type="similarity">
    <text evidence="1">Belongs to the RRP12 family.</text>
</comment>
<accession>A0AA38FKJ5</accession>
<dbReference type="PANTHER" id="PTHR48445">
    <property type="entry name" value="OS02G0782100 PROTEIN"/>
    <property type="match status" value="1"/>
</dbReference>
<dbReference type="InterPro" id="IPR011989">
    <property type="entry name" value="ARM-like"/>
</dbReference>
<feature type="region of interest" description="Disordered" evidence="2">
    <location>
        <begin position="724"/>
        <end position="807"/>
    </location>
</feature>
<dbReference type="OMA" id="PDQMKHR"/>
<gene>
    <name evidence="4" type="ORF">KI387_010203</name>
</gene>
<feature type="compositionally biased region" description="Polar residues" evidence="2">
    <location>
        <begin position="753"/>
        <end position="771"/>
    </location>
</feature>
<feature type="non-terminal residue" evidence="4">
    <location>
        <position position="1"/>
    </location>
</feature>
<feature type="region of interest" description="Disordered" evidence="2">
    <location>
        <begin position="842"/>
        <end position="873"/>
    </location>
</feature>
<comment type="caution">
    <text evidence="4">The sequence shown here is derived from an EMBL/GenBank/DDBJ whole genome shotgun (WGS) entry which is preliminary data.</text>
</comment>
<feature type="region of interest" description="Disordered" evidence="2">
    <location>
        <begin position="587"/>
        <end position="623"/>
    </location>
</feature>
<evidence type="ECO:0000256" key="2">
    <source>
        <dbReference type="SAM" id="MobiDB-lite"/>
    </source>
</evidence>
<protein>
    <recommendedName>
        <fullName evidence="3">RRP12 HEAT domain-containing protein</fullName>
    </recommendedName>
</protein>
<keyword evidence="5" id="KW-1185">Reference proteome</keyword>
<dbReference type="InterPro" id="IPR012978">
    <property type="entry name" value="HEAT_RRP12"/>
</dbReference>
<feature type="compositionally biased region" description="Basic residues" evidence="2">
    <location>
        <begin position="588"/>
        <end position="599"/>
    </location>
</feature>
<evidence type="ECO:0000256" key="1">
    <source>
        <dbReference type="ARBA" id="ARBA00007690"/>
    </source>
</evidence>
<dbReference type="Gene3D" id="1.25.10.10">
    <property type="entry name" value="Leucine-rich Repeat Variant"/>
    <property type="match status" value="1"/>
</dbReference>
<name>A0AA38FKJ5_TAXCH</name>
<organism evidence="4 5">
    <name type="scientific">Taxus chinensis</name>
    <name type="common">Chinese yew</name>
    <name type="synonym">Taxus wallichiana var. chinensis</name>
    <dbReference type="NCBI Taxonomy" id="29808"/>
    <lineage>
        <taxon>Eukaryota</taxon>
        <taxon>Viridiplantae</taxon>
        <taxon>Streptophyta</taxon>
        <taxon>Embryophyta</taxon>
        <taxon>Tracheophyta</taxon>
        <taxon>Spermatophyta</taxon>
        <taxon>Pinopsida</taxon>
        <taxon>Pinidae</taxon>
        <taxon>Conifers II</taxon>
        <taxon>Cupressales</taxon>
        <taxon>Taxaceae</taxon>
        <taxon>Taxus</taxon>
    </lineage>
</organism>
<evidence type="ECO:0000259" key="3">
    <source>
        <dbReference type="Pfam" id="PF08161"/>
    </source>
</evidence>